<dbReference type="GO" id="GO:0098046">
    <property type="term" value="C:type V protein secretion system complex"/>
    <property type="evidence" value="ECO:0007669"/>
    <property type="project" value="TreeGrafter"/>
</dbReference>
<dbReference type="AlphaFoldDB" id="A0A077PBH7"/>
<keyword evidence="4" id="KW-1185">Reference proteome</keyword>
<comment type="caution">
    <text evidence="3">The sequence shown here is derived from an EMBL/GenBank/DDBJ whole genome shotgun (WGS) entry which is preliminary data.</text>
</comment>
<feature type="domain" description="ShlB POTRA" evidence="2">
    <location>
        <begin position="18"/>
        <end position="70"/>
    </location>
</feature>
<dbReference type="PANTHER" id="PTHR34597">
    <property type="entry name" value="SLR1661 PROTEIN"/>
    <property type="match status" value="1"/>
</dbReference>
<dbReference type="InterPro" id="IPR035251">
    <property type="entry name" value="ShlB_POTRA"/>
</dbReference>
<dbReference type="Pfam" id="PF03865">
    <property type="entry name" value="ShlB"/>
    <property type="match status" value="1"/>
</dbReference>
<reference evidence="3" key="1">
    <citation type="submission" date="2013-07" db="EMBL/GenBank/DDBJ databases">
        <title>Sub-species coevolution in mutualistic symbiosis.</title>
        <authorList>
            <person name="Murfin K."/>
            <person name="Klassen J."/>
            <person name="Lee M."/>
            <person name="Forst S."/>
            <person name="Stock P."/>
            <person name="Goodrich-Blair H."/>
        </authorList>
    </citation>
    <scope>NUCLEOTIDE SEQUENCE [LARGE SCALE GENOMIC DNA]</scope>
    <source>
        <strain evidence="3">Kraussei Quebec</strain>
    </source>
</reference>
<dbReference type="GO" id="GO:0008320">
    <property type="term" value="F:protein transmembrane transporter activity"/>
    <property type="evidence" value="ECO:0007669"/>
    <property type="project" value="TreeGrafter"/>
</dbReference>
<proteinExistence type="predicted"/>
<gene>
    <name evidence="3" type="ORF">XBKQ1_1130002</name>
</gene>
<dbReference type="InterPro" id="IPR005565">
    <property type="entry name" value="Hemolysn_activator_HlyB_C"/>
</dbReference>
<dbReference type="Proteomes" id="UP000028500">
    <property type="component" value="Unassembled WGS sequence"/>
</dbReference>
<evidence type="ECO:0000259" key="1">
    <source>
        <dbReference type="Pfam" id="PF03865"/>
    </source>
</evidence>
<evidence type="ECO:0000313" key="3">
    <source>
        <dbReference type="EMBL" id="CDH18328.1"/>
    </source>
</evidence>
<dbReference type="RefSeq" id="WP_038245566.1">
    <property type="nucleotide sequence ID" value="NZ_CAWLZI010000109.1"/>
</dbReference>
<dbReference type="HOGENOM" id="CLU_1634751_0_0_6"/>
<name>A0A077PBH7_XENBV</name>
<sequence>MRNGGSKGNLIINIVEGKINSITIDSENPFFLKLVFPNMIGKTLNLRDFEQGLEQLNRMSSYQVTIDIQPSKRIGYSDIILKRTLSKNPISVDIGIDNGGQKSSGKNQFNTTLELDNILHLADSWTISANKNSDFRNNHKNWNVTSGLSISTQEKLIANLLP</sequence>
<dbReference type="EMBL" id="CBSY010000017">
    <property type="protein sequence ID" value="CDH18328.1"/>
    <property type="molecule type" value="Genomic_DNA"/>
</dbReference>
<organism evidence="3 4">
    <name type="scientific">Xenorhabdus bovienii str. kraussei Quebec</name>
    <dbReference type="NCBI Taxonomy" id="1398203"/>
    <lineage>
        <taxon>Bacteria</taxon>
        <taxon>Pseudomonadati</taxon>
        <taxon>Pseudomonadota</taxon>
        <taxon>Gammaproteobacteria</taxon>
        <taxon>Enterobacterales</taxon>
        <taxon>Morganellaceae</taxon>
        <taxon>Xenorhabdus</taxon>
    </lineage>
</organism>
<protein>
    <submittedName>
        <fullName evidence="3">TpsB protein</fullName>
    </submittedName>
</protein>
<dbReference type="Pfam" id="PF17287">
    <property type="entry name" value="POTRA_3"/>
    <property type="match status" value="1"/>
</dbReference>
<accession>A0A077PBH7</accession>
<evidence type="ECO:0000259" key="2">
    <source>
        <dbReference type="Pfam" id="PF17287"/>
    </source>
</evidence>
<dbReference type="InterPro" id="IPR051544">
    <property type="entry name" value="TPS_OM_transporter"/>
</dbReference>
<dbReference type="PANTHER" id="PTHR34597:SF3">
    <property type="entry name" value="OUTER MEMBRANE TRANSPORTER CDIB"/>
    <property type="match status" value="1"/>
</dbReference>
<feature type="domain" description="Haemolysin activator HlyB C-terminal" evidence="1">
    <location>
        <begin position="75"/>
        <end position="150"/>
    </location>
</feature>
<dbReference type="Gene3D" id="3.10.20.310">
    <property type="entry name" value="membrane protein fhac"/>
    <property type="match status" value="1"/>
</dbReference>
<dbReference type="GO" id="GO:0046819">
    <property type="term" value="P:protein secretion by the type V secretion system"/>
    <property type="evidence" value="ECO:0007669"/>
    <property type="project" value="TreeGrafter"/>
</dbReference>
<evidence type="ECO:0000313" key="4">
    <source>
        <dbReference type="Proteomes" id="UP000028500"/>
    </source>
</evidence>